<reference evidence="2" key="1">
    <citation type="submission" date="2021-06" db="EMBL/GenBank/DDBJ databases">
        <authorList>
            <person name="Lee C.-S."/>
            <person name="Jin L."/>
        </authorList>
    </citation>
    <scope>NUCLEOTIDE SEQUENCE</scope>
    <source>
        <strain evidence="2">Con5</strain>
        <plasmid evidence="2">p1</plasmid>
    </source>
</reference>
<keyword evidence="1" id="KW-0472">Membrane</keyword>
<feature type="transmembrane region" description="Helical" evidence="1">
    <location>
        <begin position="109"/>
        <end position="134"/>
    </location>
</feature>
<dbReference type="Gene3D" id="1.20.120.1760">
    <property type="match status" value="1"/>
</dbReference>
<keyword evidence="1" id="KW-1133">Transmembrane helix</keyword>
<keyword evidence="1" id="KW-0812">Transmembrane</keyword>
<dbReference type="RefSeq" id="WP_215505266.1">
    <property type="nucleotide sequence ID" value="NZ_CP076362.1"/>
</dbReference>
<evidence type="ECO:0000313" key="3">
    <source>
        <dbReference type="Proteomes" id="UP000679352"/>
    </source>
</evidence>
<organism evidence="2 3">
    <name type="scientific">Gemmobacter fulvus</name>
    <dbReference type="NCBI Taxonomy" id="2840474"/>
    <lineage>
        <taxon>Bacteria</taxon>
        <taxon>Pseudomonadati</taxon>
        <taxon>Pseudomonadota</taxon>
        <taxon>Alphaproteobacteria</taxon>
        <taxon>Rhodobacterales</taxon>
        <taxon>Paracoccaceae</taxon>
        <taxon>Gemmobacter</taxon>
    </lineage>
</organism>
<geneLocation type="plasmid" evidence="2 3">
    <name>p1</name>
</geneLocation>
<evidence type="ECO:0000313" key="2">
    <source>
        <dbReference type="EMBL" id="QWK92444.1"/>
    </source>
</evidence>
<dbReference type="InterPro" id="IPR043130">
    <property type="entry name" value="CDP-OH_PTrfase_TM_dom"/>
</dbReference>
<dbReference type="EMBL" id="CP076362">
    <property type="protein sequence ID" value="QWK92444.1"/>
    <property type="molecule type" value="Genomic_DNA"/>
</dbReference>
<sequence length="214" mass="22300">MTQAPDRRPISSRDTGWARGLSRWLAGTSITPNQISLASIAAAALAGGALWAVGTADGAWRVGLLLLAALGCQVRLICNLMDGLVAIEAGRQAPDGPFWNEFPDRIADIAILVGLGLGLGLPALGWAAATLAVFTAYTRELGRSCGLPADFCGPMAKPQRMALVTGGALLALAEPLWSGAGGVLWLTLWAVVLGTALTVARRAWRIVRALHTRA</sequence>
<name>A0A975PA31_9RHOB</name>
<keyword evidence="3" id="KW-1185">Reference proteome</keyword>
<accession>A0A975PA31</accession>
<feature type="transmembrane region" description="Helical" evidence="1">
    <location>
        <begin position="183"/>
        <end position="204"/>
    </location>
</feature>
<dbReference type="KEGG" id="gfu:KM031_17240"/>
<gene>
    <name evidence="2" type="ORF">KM031_17240</name>
</gene>
<keyword evidence="2" id="KW-0614">Plasmid</keyword>
<dbReference type="AlphaFoldDB" id="A0A975PA31"/>
<protein>
    <submittedName>
        <fullName evidence="2">CDP-alcohol phosphatidyltransferase family protein</fullName>
    </submittedName>
</protein>
<evidence type="ECO:0000256" key="1">
    <source>
        <dbReference type="SAM" id="Phobius"/>
    </source>
</evidence>
<proteinExistence type="predicted"/>
<dbReference type="Proteomes" id="UP000679352">
    <property type="component" value="Plasmid p1"/>
</dbReference>